<dbReference type="EMBL" id="JAZHOG010000007">
    <property type="protein sequence ID" value="MEJ8568213.1"/>
    <property type="molecule type" value="Genomic_DNA"/>
</dbReference>
<keyword evidence="1" id="KW-0489">Methyltransferase</keyword>
<keyword evidence="2" id="KW-1185">Reference proteome</keyword>
<dbReference type="AlphaFoldDB" id="A0AAW9RH79"/>
<dbReference type="Proteomes" id="UP001359886">
    <property type="component" value="Unassembled WGS sequence"/>
</dbReference>
<comment type="caution">
    <text evidence="1">The sequence shown here is derived from an EMBL/GenBank/DDBJ whole genome shotgun (WGS) entry which is preliminary data.</text>
</comment>
<proteinExistence type="predicted"/>
<dbReference type="RefSeq" id="WP_354695536.1">
    <property type="nucleotide sequence ID" value="NZ_JAZHOG010000007.1"/>
</dbReference>
<dbReference type="Gene3D" id="3.40.50.150">
    <property type="entry name" value="Vaccinia Virus protein VP39"/>
    <property type="match status" value="1"/>
</dbReference>
<dbReference type="GO" id="GO:0008168">
    <property type="term" value="F:methyltransferase activity"/>
    <property type="evidence" value="ECO:0007669"/>
    <property type="project" value="UniProtKB-KW"/>
</dbReference>
<dbReference type="InterPro" id="IPR029063">
    <property type="entry name" value="SAM-dependent_MTases_sf"/>
</dbReference>
<name>A0AAW9RH79_9GAMM</name>
<reference evidence="1 2" key="1">
    <citation type="submission" date="2024-02" db="EMBL/GenBank/DDBJ databases">
        <title>A novel Wenzhouxiangellaceae bacterium, isolated from coastal sediments.</title>
        <authorList>
            <person name="Du Z.-J."/>
            <person name="Ye Y.-Q."/>
            <person name="Zhang X.-Y."/>
        </authorList>
    </citation>
    <scope>NUCLEOTIDE SEQUENCE [LARGE SCALE GENOMIC DNA]</scope>
    <source>
        <strain evidence="1 2">CH-27</strain>
    </source>
</reference>
<accession>A0AAW9RH79</accession>
<dbReference type="GO" id="GO:0032259">
    <property type="term" value="P:methylation"/>
    <property type="evidence" value="ECO:0007669"/>
    <property type="project" value="UniProtKB-KW"/>
</dbReference>
<protein>
    <submittedName>
        <fullName evidence="1">Class I SAM-dependent methyltransferase</fullName>
        <ecNumber evidence="1">2.1.1.-</ecNumber>
    </submittedName>
</protein>
<evidence type="ECO:0000313" key="1">
    <source>
        <dbReference type="EMBL" id="MEJ8568213.1"/>
    </source>
</evidence>
<dbReference type="EC" id="2.1.1.-" evidence="1"/>
<dbReference type="Pfam" id="PF13578">
    <property type="entry name" value="Methyltransf_24"/>
    <property type="match status" value="1"/>
</dbReference>
<evidence type="ECO:0000313" key="2">
    <source>
        <dbReference type="Proteomes" id="UP001359886"/>
    </source>
</evidence>
<organism evidence="1 2">
    <name type="scientific">Elongatibacter sediminis</name>
    <dbReference type="NCBI Taxonomy" id="3119006"/>
    <lineage>
        <taxon>Bacteria</taxon>
        <taxon>Pseudomonadati</taxon>
        <taxon>Pseudomonadota</taxon>
        <taxon>Gammaproteobacteria</taxon>
        <taxon>Chromatiales</taxon>
        <taxon>Wenzhouxiangellaceae</taxon>
        <taxon>Elongatibacter</taxon>
    </lineage>
</organism>
<keyword evidence="1" id="KW-0808">Transferase</keyword>
<gene>
    <name evidence="1" type="ORF">V3330_11305</name>
</gene>
<dbReference type="SUPFAM" id="SSF53335">
    <property type="entry name" value="S-adenosyl-L-methionine-dependent methyltransferases"/>
    <property type="match status" value="1"/>
</dbReference>
<sequence>MIASNPNGPTFKFDDFSLEWQMTRCEKFAFHSLVEFVKPEVAIEIGTYKGGSLQVLAQHADSVYSLDIDPNCRKVLGPRFDNVEFLTGRSRSVLPPLLRKIASSGCPLEFVLIDGEHTAEAVRNDINDVLKYQPVKPLYIVFHDSFNPACRKGILAADWAACPFVHFVEVDFVPGVYHHEGFDHAEPRSMYGGLAVALMLPSPRDHQLVVHQSQKGLFDVVLKRSCHSTSATGMVANFSRKILRKLRA</sequence>